<organism evidence="1">
    <name type="scientific">Arundo donax</name>
    <name type="common">Giant reed</name>
    <name type="synonym">Donax arundinaceus</name>
    <dbReference type="NCBI Taxonomy" id="35708"/>
    <lineage>
        <taxon>Eukaryota</taxon>
        <taxon>Viridiplantae</taxon>
        <taxon>Streptophyta</taxon>
        <taxon>Embryophyta</taxon>
        <taxon>Tracheophyta</taxon>
        <taxon>Spermatophyta</taxon>
        <taxon>Magnoliopsida</taxon>
        <taxon>Liliopsida</taxon>
        <taxon>Poales</taxon>
        <taxon>Poaceae</taxon>
        <taxon>PACMAD clade</taxon>
        <taxon>Arundinoideae</taxon>
        <taxon>Arundineae</taxon>
        <taxon>Arundo</taxon>
    </lineage>
</organism>
<dbReference type="AlphaFoldDB" id="A0A0A9EN38"/>
<evidence type="ECO:0000313" key="1">
    <source>
        <dbReference type="EMBL" id="JAE02105.1"/>
    </source>
</evidence>
<name>A0A0A9EN38_ARUDO</name>
<reference evidence="1" key="1">
    <citation type="submission" date="2014-09" db="EMBL/GenBank/DDBJ databases">
        <authorList>
            <person name="Magalhaes I.L.F."/>
            <person name="Oliveira U."/>
            <person name="Santos F.R."/>
            <person name="Vidigal T.H.D.A."/>
            <person name="Brescovit A.D."/>
            <person name="Santos A.J."/>
        </authorList>
    </citation>
    <scope>NUCLEOTIDE SEQUENCE</scope>
    <source>
        <tissue evidence="1">Shoot tissue taken approximately 20 cm above the soil surface</tissue>
    </source>
</reference>
<dbReference type="EMBL" id="GBRH01195791">
    <property type="protein sequence ID" value="JAE02105.1"/>
    <property type="molecule type" value="Transcribed_RNA"/>
</dbReference>
<sequence length="68" mass="7833">MTLNQLIDGWETTLSVLWCILFEHIYSQFSSTALFWASLFDMKPCKSYVAPFCVSTNEVSSWSELESL</sequence>
<protein>
    <submittedName>
        <fullName evidence="1">Uncharacterized protein</fullName>
    </submittedName>
</protein>
<accession>A0A0A9EN38</accession>
<reference evidence="1" key="2">
    <citation type="journal article" date="2015" name="Data Brief">
        <title>Shoot transcriptome of the giant reed, Arundo donax.</title>
        <authorList>
            <person name="Barrero R.A."/>
            <person name="Guerrero F.D."/>
            <person name="Moolhuijzen P."/>
            <person name="Goolsby J.A."/>
            <person name="Tidwell J."/>
            <person name="Bellgard S.E."/>
            <person name="Bellgard M.I."/>
        </authorList>
    </citation>
    <scope>NUCLEOTIDE SEQUENCE</scope>
    <source>
        <tissue evidence="1">Shoot tissue taken approximately 20 cm above the soil surface</tissue>
    </source>
</reference>
<proteinExistence type="predicted"/>